<dbReference type="RefSeq" id="WP_139939257.1">
    <property type="nucleotide sequence ID" value="NZ_JBHSYP010000003.1"/>
</dbReference>
<dbReference type="InterPro" id="IPR002347">
    <property type="entry name" value="SDR_fam"/>
</dbReference>
<dbReference type="EMBL" id="VFIY01000005">
    <property type="protein sequence ID" value="TPD61688.1"/>
    <property type="molecule type" value="Genomic_DNA"/>
</dbReference>
<sequence length="302" mass="31894">MSFDFSGRVAVVTGAGGGLGRCHALALAERGCAVVINDLGGDVRGEGGSESAAQAVVREITDKGGKAMAHGGNVTSFEDMQDMVEKTVSEFGRLDILVNNAGILRDKTFAKMDMADFRTVVDVHLMGSVYATKAALPVMQEQEYGRIIVTTSSSGMYGNFGQSNYGAAKAALSGFMNTMKLETAKFGIKVNALLPVAATRMTESIIPEEMLALLKPELVSPAVLFMADETAPTGEIIAAGAGTFSRSVVVETNSVYLGDAPTPEMIRDSWDKISDMSTATPLNSGSDHTQKVMKAVFEAKQK</sequence>
<dbReference type="PANTHER" id="PTHR45024">
    <property type="entry name" value="DEHYDROGENASES, SHORT CHAIN"/>
    <property type="match status" value="1"/>
</dbReference>
<dbReference type="Proteomes" id="UP000319148">
    <property type="component" value="Unassembled WGS sequence"/>
</dbReference>
<evidence type="ECO:0000256" key="3">
    <source>
        <dbReference type="RuleBase" id="RU000363"/>
    </source>
</evidence>
<accession>A0A501PNF0</accession>
<keyword evidence="6" id="KW-1185">Reference proteome</keyword>
<dbReference type="Pfam" id="PF00106">
    <property type="entry name" value="adh_short"/>
    <property type="match status" value="1"/>
</dbReference>
<protein>
    <submittedName>
        <fullName evidence="5">SDR family NAD(P)-dependent oxidoreductase</fullName>
    </submittedName>
</protein>
<evidence type="ECO:0000256" key="2">
    <source>
        <dbReference type="ARBA" id="ARBA00023002"/>
    </source>
</evidence>
<dbReference type="OrthoDB" id="9804774at2"/>
<dbReference type="GO" id="GO:0016491">
    <property type="term" value="F:oxidoreductase activity"/>
    <property type="evidence" value="ECO:0007669"/>
    <property type="project" value="UniProtKB-KW"/>
</dbReference>
<feature type="domain" description="Ketoreductase" evidence="4">
    <location>
        <begin position="8"/>
        <end position="199"/>
    </location>
</feature>
<comment type="similarity">
    <text evidence="1 3">Belongs to the short-chain dehydrogenases/reductases (SDR) family.</text>
</comment>
<proteinExistence type="inferred from homology"/>
<dbReference type="InterPro" id="IPR036291">
    <property type="entry name" value="NAD(P)-bd_dom_sf"/>
</dbReference>
<evidence type="ECO:0000256" key="1">
    <source>
        <dbReference type="ARBA" id="ARBA00006484"/>
    </source>
</evidence>
<reference evidence="6" key="1">
    <citation type="submission" date="2019-06" db="EMBL/GenBank/DDBJ databases">
        <title>The complete genome of Emcibacter congregatus ZYLT.</title>
        <authorList>
            <person name="Zhao Z."/>
        </authorList>
    </citation>
    <scope>NUCLEOTIDE SEQUENCE [LARGE SCALE GENOMIC DNA]</scope>
    <source>
        <strain evidence="6">MCCC 1A06723</strain>
    </source>
</reference>
<organism evidence="5 6">
    <name type="scientific">Emcibacter nanhaiensis</name>
    <dbReference type="NCBI Taxonomy" id="1505037"/>
    <lineage>
        <taxon>Bacteria</taxon>
        <taxon>Pseudomonadati</taxon>
        <taxon>Pseudomonadota</taxon>
        <taxon>Alphaproteobacteria</taxon>
        <taxon>Emcibacterales</taxon>
        <taxon>Emcibacteraceae</taxon>
        <taxon>Emcibacter</taxon>
    </lineage>
</organism>
<dbReference type="PRINTS" id="PR00080">
    <property type="entry name" value="SDRFAMILY"/>
</dbReference>
<dbReference type="Gene3D" id="3.40.50.720">
    <property type="entry name" value="NAD(P)-binding Rossmann-like Domain"/>
    <property type="match status" value="1"/>
</dbReference>
<dbReference type="InterPro" id="IPR051687">
    <property type="entry name" value="Peroxisomal_Beta-Oxidation"/>
</dbReference>
<name>A0A501PNF0_9PROT</name>
<dbReference type="FunFam" id="3.40.50.720:FF:000084">
    <property type="entry name" value="Short-chain dehydrogenase reductase"/>
    <property type="match status" value="1"/>
</dbReference>
<evidence type="ECO:0000259" key="4">
    <source>
        <dbReference type="SMART" id="SM00822"/>
    </source>
</evidence>
<dbReference type="PRINTS" id="PR00081">
    <property type="entry name" value="GDHRDH"/>
</dbReference>
<gene>
    <name evidence="5" type="ORF">FIV46_05610</name>
</gene>
<keyword evidence="2" id="KW-0560">Oxidoreductase</keyword>
<dbReference type="SUPFAM" id="SSF51735">
    <property type="entry name" value="NAD(P)-binding Rossmann-fold domains"/>
    <property type="match status" value="1"/>
</dbReference>
<dbReference type="AlphaFoldDB" id="A0A501PNF0"/>
<dbReference type="SMART" id="SM00822">
    <property type="entry name" value="PKS_KR"/>
    <property type="match status" value="1"/>
</dbReference>
<dbReference type="Gene3D" id="1.10.287.4290">
    <property type="match status" value="1"/>
</dbReference>
<evidence type="ECO:0000313" key="6">
    <source>
        <dbReference type="Proteomes" id="UP000319148"/>
    </source>
</evidence>
<evidence type="ECO:0000313" key="5">
    <source>
        <dbReference type="EMBL" id="TPD61688.1"/>
    </source>
</evidence>
<dbReference type="InterPro" id="IPR057326">
    <property type="entry name" value="KR_dom"/>
</dbReference>
<comment type="caution">
    <text evidence="5">The sequence shown here is derived from an EMBL/GenBank/DDBJ whole genome shotgun (WGS) entry which is preliminary data.</text>
</comment>
<dbReference type="PANTHER" id="PTHR45024:SF2">
    <property type="entry name" value="SCP2 DOMAIN-CONTAINING PROTEIN"/>
    <property type="match status" value="1"/>
</dbReference>